<dbReference type="EMBL" id="KN042435">
    <property type="protein sequence ID" value="KFH61887.1"/>
    <property type="molecule type" value="Genomic_DNA"/>
</dbReference>
<name>A0A086TIW0_9FUNG</name>
<organism evidence="2 3">
    <name type="scientific">Podila verticillata NRRL 6337</name>
    <dbReference type="NCBI Taxonomy" id="1069443"/>
    <lineage>
        <taxon>Eukaryota</taxon>
        <taxon>Fungi</taxon>
        <taxon>Fungi incertae sedis</taxon>
        <taxon>Mucoromycota</taxon>
        <taxon>Mortierellomycotina</taxon>
        <taxon>Mortierellomycetes</taxon>
        <taxon>Mortierellales</taxon>
        <taxon>Mortierellaceae</taxon>
        <taxon>Podila</taxon>
    </lineage>
</organism>
<gene>
    <name evidence="2" type="ORF">MVEG_12221</name>
</gene>
<keyword evidence="3" id="KW-1185">Reference proteome</keyword>
<accession>A0A086TIW0</accession>
<evidence type="ECO:0000256" key="1">
    <source>
        <dbReference type="SAM" id="MobiDB-lite"/>
    </source>
</evidence>
<evidence type="ECO:0000313" key="3">
    <source>
        <dbReference type="Proteomes" id="UP000243308"/>
    </source>
</evidence>
<feature type="region of interest" description="Disordered" evidence="1">
    <location>
        <begin position="1"/>
        <end position="24"/>
    </location>
</feature>
<dbReference type="Proteomes" id="UP000243308">
    <property type="component" value="Unassembled WGS sequence"/>
</dbReference>
<reference evidence="2 3" key="1">
    <citation type="submission" date="2011-02" db="EMBL/GenBank/DDBJ databases">
        <title>The Genome Sequence of Mortierella verticillata NRRL 6337.</title>
        <authorList>
            <consortium name="The Broad Institute Genome Sequencing Platform"/>
            <person name="Russ C."/>
            <person name="Cuomo C."/>
            <person name="Burger G."/>
            <person name="Gray M.W."/>
            <person name="Holland P.W.H."/>
            <person name="King N."/>
            <person name="Lang F.B.F."/>
            <person name="Roger A.J."/>
            <person name="Ruiz-Trillo I."/>
            <person name="Young S.K."/>
            <person name="Zeng Q."/>
            <person name="Gargeya S."/>
            <person name="Alvarado L."/>
            <person name="Berlin A."/>
            <person name="Chapman S.B."/>
            <person name="Chen Z."/>
            <person name="Freedman E."/>
            <person name="Gellesch M."/>
            <person name="Goldberg J."/>
            <person name="Griggs A."/>
            <person name="Gujja S."/>
            <person name="Heilman E."/>
            <person name="Heiman D."/>
            <person name="Howarth C."/>
            <person name="Mehta T."/>
            <person name="Neiman D."/>
            <person name="Pearson M."/>
            <person name="Roberts A."/>
            <person name="Saif S."/>
            <person name="Shea T."/>
            <person name="Shenoy N."/>
            <person name="Sisk P."/>
            <person name="Stolte C."/>
            <person name="Sykes S."/>
            <person name="White J."/>
            <person name="Yandava C."/>
            <person name="Haas B."/>
            <person name="Nusbaum C."/>
            <person name="Birren B."/>
        </authorList>
    </citation>
    <scope>NUCLEOTIDE SEQUENCE [LARGE SCALE GENOMIC DNA]</scope>
    <source>
        <strain evidence="2 3">NRRL 6337</strain>
    </source>
</reference>
<sequence>MAPPSQAHPSSACPASVSSLPGSRRPGVKYLQFFRLDGTDSLIRWGFKEESDHLIRILQPDITCFTAEGQPSRMDARPAHREVEHVDLRGYIQESIAK</sequence>
<protein>
    <submittedName>
        <fullName evidence="2">Uncharacterized protein</fullName>
    </submittedName>
</protein>
<dbReference type="AlphaFoldDB" id="A0A086TIW0"/>
<proteinExistence type="predicted"/>
<evidence type="ECO:0000313" key="2">
    <source>
        <dbReference type="EMBL" id="KFH61887.1"/>
    </source>
</evidence>